<sequence length="170" mass="16896">MDQKAFEAGVALAVMATMLSALASAQSGCTAAIVSLAPCLSYIAGNTSTASSSCCSQLASVVRSQPACLCLVVNVGAFSFGVTVNRTRALAMPAACKVQTPPISKCNSVASPTTPATPANLATGTPSTPSSLRADGGSMATTSDGTSYKSAPSLMLSILFLASCVSFANL</sequence>
<dbReference type="InterPro" id="IPR043325">
    <property type="entry name" value="LTSS"/>
</dbReference>
<accession>A0AAV8PUQ1</accession>
<evidence type="ECO:0000256" key="3">
    <source>
        <dbReference type="ARBA" id="ARBA00022622"/>
    </source>
</evidence>
<feature type="chain" id="PRO_5043989762" description="Bifunctional inhibitor/plant lipid transfer protein/seed storage helical domain-containing protein" evidence="9">
    <location>
        <begin position="26"/>
        <end position="170"/>
    </location>
</feature>
<keyword evidence="4 9" id="KW-0732">Signal</keyword>
<dbReference type="EMBL" id="JAQQAF010000008">
    <property type="protein sequence ID" value="KAJ8464678.1"/>
    <property type="molecule type" value="Genomic_DNA"/>
</dbReference>
<evidence type="ECO:0000256" key="9">
    <source>
        <dbReference type="SAM" id="SignalP"/>
    </source>
</evidence>
<organism evidence="11 12">
    <name type="scientific">Ensete ventricosum</name>
    <name type="common">Abyssinian banana</name>
    <name type="synonym">Musa ensete</name>
    <dbReference type="NCBI Taxonomy" id="4639"/>
    <lineage>
        <taxon>Eukaryota</taxon>
        <taxon>Viridiplantae</taxon>
        <taxon>Streptophyta</taxon>
        <taxon>Embryophyta</taxon>
        <taxon>Tracheophyta</taxon>
        <taxon>Spermatophyta</taxon>
        <taxon>Magnoliopsida</taxon>
        <taxon>Liliopsida</taxon>
        <taxon>Zingiberales</taxon>
        <taxon>Musaceae</taxon>
        <taxon>Ensete</taxon>
    </lineage>
</organism>
<evidence type="ECO:0000256" key="5">
    <source>
        <dbReference type="ARBA" id="ARBA00023157"/>
    </source>
</evidence>
<evidence type="ECO:0000259" key="10">
    <source>
        <dbReference type="SMART" id="SM00499"/>
    </source>
</evidence>
<keyword evidence="12" id="KW-1185">Reference proteome</keyword>
<keyword evidence="3" id="KW-0472">Membrane</keyword>
<evidence type="ECO:0000256" key="8">
    <source>
        <dbReference type="SAM" id="MobiDB-lite"/>
    </source>
</evidence>
<comment type="similarity">
    <text evidence="2">Belongs to the plant LTP family.</text>
</comment>
<feature type="domain" description="Bifunctional inhibitor/plant lipid transfer protein/seed storage helical" evidence="10">
    <location>
        <begin position="29"/>
        <end position="106"/>
    </location>
</feature>
<dbReference type="Pfam" id="PF14368">
    <property type="entry name" value="LTP_2"/>
    <property type="match status" value="1"/>
</dbReference>
<feature type="compositionally biased region" description="Low complexity" evidence="8">
    <location>
        <begin position="110"/>
        <end position="126"/>
    </location>
</feature>
<dbReference type="GO" id="GO:0005886">
    <property type="term" value="C:plasma membrane"/>
    <property type="evidence" value="ECO:0007669"/>
    <property type="project" value="UniProtKB-SubCell"/>
</dbReference>
<dbReference type="AlphaFoldDB" id="A0AAV8PUQ1"/>
<protein>
    <recommendedName>
        <fullName evidence="10">Bifunctional inhibitor/plant lipid transfer protein/seed storage helical domain-containing protein</fullName>
    </recommendedName>
</protein>
<evidence type="ECO:0000256" key="1">
    <source>
        <dbReference type="ARBA" id="ARBA00004609"/>
    </source>
</evidence>
<keyword evidence="3" id="KW-0336">GPI-anchor</keyword>
<gene>
    <name evidence="11" type="ORF">OPV22_027230</name>
</gene>
<dbReference type="GO" id="GO:0098552">
    <property type="term" value="C:side of membrane"/>
    <property type="evidence" value="ECO:0007669"/>
    <property type="project" value="UniProtKB-KW"/>
</dbReference>
<evidence type="ECO:0000256" key="6">
    <source>
        <dbReference type="ARBA" id="ARBA00023180"/>
    </source>
</evidence>
<evidence type="ECO:0000256" key="7">
    <source>
        <dbReference type="ARBA" id="ARBA00023288"/>
    </source>
</evidence>
<dbReference type="CDD" id="cd00010">
    <property type="entry name" value="AAI_LTSS"/>
    <property type="match status" value="1"/>
</dbReference>
<dbReference type="PANTHER" id="PTHR33044">
    <property type="entry name" value="BIFUNCTIONAL INHIBITOR/LIPID-TRANSFER PROTEIN/SEED STORAGE 2S ALBUMIN SUPERFAMILY PROTEIN-RELATED"/>
    <property type="match status" value="1"/>
</dbReference>
<dbReference type="Gene3D" id="1.10.110.10">
    <property type="entry name" value="Plant lipid-transfer and hydrophobic proteins"/>
    <property type="match status" value="1"/>
</dbReference>
<reference evidence="11 12" key="1">
    <citation type="submission" date="2022-12" db="EMBL/GenBank/DDBJ databases">
        <title>Chromosome-scale assembly of the Ensete ventricosum genome.</title>
        <authorList>
            <person name="Dussert Y."/>
            <person name="Stocks J."/>
            <person name="Wendawek A."/>
            <person name="Woldeyes F."/>
            <person name="Nichols R.A."/>
            <person name="Borrell J.S."/>
        </authorList>
    </citation>
    <scope>NUCLEOTIDE SEQUENCE [LARGE SCALE GENOMIC DNA]</scope>
    <source>
        <strain evidence="12">cv. Maze</strain>
        <tissue evidence="11">Seeds</tissue>
    </source>
</reference>
<evidence type="ECO:0000313" key="12">
    <source>
        <dbReference type="Proteomes" id="UP001222027"/>
    </source>
</evidence>
<feature type="region of interest" description="Disordered" evidence="8">
    <location>
        <begin position="109"/>
        <end position="139"/>
    </location>
</feature>
<proteinExistence type="inferred from homology"/>
<comment type="caution">
    <text evidence="11">The sequence shown here is derived from an EMBL/GenBank/DDBJ whole genome shotgun (WGS) entry which is preliminary data.</text>
</comment>
<dbReference type="FunFam" id="1.10.110.10:FF:000001">
    <property type="entry name" value="Bifunctional inhibitor/lipid-transfer protein/seed storage 2S albumin superfamily protein"/>
    <property type="match status" value="1"/>
</dbReference>
<dbReference type="InterPro" id="IPR016140">
    <property type="entry name" value="Bifunc_inhib/LTP/seed_store"/>
</dbReference>
<dbReference type="SMART" id="SM00499">
    <property type="entry name" value="AAI"/>
    <property type="match status" value="1"/>
</dbReference>
<feature type="signal peptide" evidence="9">
    <location>
        <begin position="1"/>
        <end position="25"/>
    </location>
</feature>
<dbReference type="SUPFAM" id="SSF47699">
    <property type="entry name" value="Bifunctional inhibitor/lipid-transfer protein/seed storage 2S albumin"/>
    <property type="match status" value="1"/>
</dbReference>
<keyword evidence="6" id="KW-0325">Glycoprotein</keyword>
<dbReference type="Proteomes" id="UP001222027">
    <property type="component" value="Unassembled WGS sequence"/>
</dbReference>
<comment type="subcellular location">
    <subcellularLocation>
        <location evidence="1">Cell membrane</location>
        <topology evidence="1">Lipid-anchor</topology>
        <topology evidence="1">GPI-anchor</topology>
    </subcellularLocation>
</comment>
<name>A0AAV8PUQ1_ENSVE</name>
<keyword evidence="7" id="KW-0449">Lipoprotein</keyword>
<evidence type="ECO:0000313" key="11">
    <source>
        <dbReference type="EMBL" id="KAJ8464678.1"/>
    </source>
</evidence>
<evidence type="ECO:0000256" key="2">
    <source>
        <dbReference type="ARBA" id="ARBA00009748"/>
    </source>
</evidence>
<evidence type="ECO:0000256" key="4">
    <source>
        <dbReference type="ARBA" id="ARBA00022729"/>
    </source>
</evidence>
<dbReference type="InterPro" id="IPR036312">
    <property type="entry name" value="Bifun_inhib/LTP/seed_sf"/>
</dbReference>
<keyword evidence="5" id="KW-1015">Disulfide bond</keyword>